<evidence type="ECO:0000259" key="11">
    <source>
        <dbReference type="PROSITE" id="PS51722"/>
    </source>
</evidence>
<organism evidence="12 13">
    <name type="scientific">Sugiyamaella lignohabitans</name>
    <dbReference type="NCBI Taxonomy" id="796027"/>
    <lineage>
        <taxon>Eukaryota</taxon>
        <taxon>Fungi</taxon>
        <taxon>Dikarya</taxon>
        <taxon>Ascomycota</taxon>
        <taxon>Saccharomycotina</taxon>
        <taxon>Dipodascomycetes</taxon>
        <taxon>Dipodascales</taxon>
        <taxon>Trichomonascaceae</taxon>
        <taxon>Sugiyamaella</taxon>
    </lineage>
</organism>
<dbReference type="GO" id="GO:0070966">
    <property type="term" value="P:nuclear-transcribed mRNA catabolic process, no-go decay"/>
    <property type="evidence" value="ECO:0007669"/>
    <property type="project" value="EnsemblFungi"/>
</dbReference>
<dbReference type="KEGG" id="slb:AWJ20_3329"/>
<evidence type="ECO:0000256" key="5">
    <source>
        <dbReference type="ARBA" id="ARBA00022801"/>
    </source>
</evidence>
<proteinExistence type="inferred from homology"/>
<dbReference type="SUPFAM" id="SSF50447">
    <property type="entry name" value="Translation proteins"/>
    <property type="match status" value="1"/>
</dbReference>
<dbReference type="SUPFAM" id="SSF50465">
    <property type="entry name" value="EF-Tu/eEF-1alpha/eIF2-gamma C-terminal domain"/>
    <property type="match status" value="1"/>
</dbReference>
<reference evidence="12 13" key="1">
    <citation type="submission" date="2016-02" db="EMBL/GenBank/DDBJ databases">
        <title>Complete genome sequence and transcriptome regulation of the pentose utilising yeast Sugiyamaella lignohabitans.</title>
        <authorList>
            <person name="Bellasio M."/>
            <person name="Peymann A."/>
            <person name="Valli M."/>
            <person name="Sipitzky M."/>
            <person name="Graf A."/>
            <person name="Sauer M."/>
            <person name="Marx H."/>
            <person name="Mattanovich D."/>
        </authorList>
    </citation>
    <scope>NUCLEOTIDE SEQUENCE [LARGE SCALE GENOMIC DNA]</scope>
    <source>
        <strain evidence="12 13">CBS 10342</strain>
    </source>
</reference>
<evidence type="ECO:0000256" key="1">
    <source>
        <dbReference type="ARBA" id="ARBA00004496"/>
    </source>
</evidence>
<evidence type="ECO:0000256" key="8">
    <source>
        <dbReference type="ARBA" id="ARBA00049117"/>
    </source>
</evidence>
<dbReference type="InterPro" id="IPR009001">
    <property type="entry name" value="Transl_elong_EF1A/Init_IF2_C"/>
</dbReference>
<dbReference type="InterPro" id="IPR031157">
    <property type="entry name" value="G_TR_CS"/>
</dbReference>
<dbReference type="PRINTS" id="PR00315">
    <property type="entry name" value="ELONGATNFCT"/>
</dbReference>
<dbReference type="InterPro" id="IPR054696">
    <property type="entry name" value="GTP-eEF1A_C"/>
</dbReference>
<dbReference type="Proteomes" id="UP000189580">
    <property type="component" value="Chromosome b"/>
</dbReference>
<dbReference type="InterPro" id="IPR050100">
    <property type="entry name" value="TRAFAC_GTPase_members"/>
</dbReference>
<dbReference type="CDD" id="cd04093">
    <property type="entry name" value="HBS1_C_III"/>
    <property type="match status" value="1"/>
</dbReference>
<dbReference type="OrthoDB" id="342024at2759"/>
<gene>
    <name evidence="12" type="primary">HBS1</name>
    <name evidence="12" type="ORF">AWJ20_3329</name>
</gene>
<dbReference type="GO" id="GO:0070651">
    <property type="term" value="P:nonfunctional rRNA decay"/>
    <property type="evidence" value="ECO:0007669"/>
    <property type="project" value="EnsemblFungi"/>
</dbReference>
<evidence type="ECO:0000256" key="9">
    <source>
        <dbReference type="ARBA" id="ARBA00063537"/>
    </source>
</evidence>
<sequence length="554" mass="59905">MVFGVSRNSTYRANTVSHAALALDSDLRNSVIEAFSSPSPDDIVLSAQEQGFSNLEKKLGGLAMNDQIKKPVASPLPKSTSSAPLKYNISSELVQTKKPSLSFVVIGHVDAGKSTLMGRLLYDVGAVDKHIIDKYAKESGNVGKGSFALAWVMDQTEEERNRGVTIDIAVSTFYSNGIQFTIVDAPGHRDFVPNMIAGSSQADVAVLVVDSATNAFESGFSLDGQTKEHAILVRSLGVDRILVAVNKLDTVDWSFDRFEEIRIQLTEFLTKVVGFQLSKITFIPVSGLNGDNVVNNKSDVSWYSSKKTILSELESIAINEKSYSLKKDHEKDFRMIIANFYAVPHTSDVAVQGKIDSGSVQIGQLLKVIPSGMVTQVRSISPIGEDSSTNKSESKREWAIAGDNILLSVPATSIDLDKVSVGDVLANQDSNIESVHKFTSRIVVFDVARPLLPGTKVLLHRGRTNEPCKISRLVSILDKSTGTPIKKKPRFLSSGQTATVDIELEGDQTIPLDTFSNSKELGRFVLRKGGSTIAAGVVDSLISSKENTPSTVPA</sequence>
<accession>A0A161HHV5</accession>
<dbReference type="Pfam" id="PF00009">
    <property type="entry name" value="GTP_EFTU"/>
    <property type="match status" value="1"/>
</dbReference>
<dbReference type="Gene3D" id="3.40.50.300">
    <property type="entry name" value="P-loop containing nucleotide triphosphate hydrolases"/>
    <property type="match status" value="1"/>
</dbReference>
<dbReference type="PROSITE" id="PS00301">
    <property type="entry name" value="G_TR_1"/>
    <property type="match status" value="1"/>
</dbReference>
<dbReference type="GO" id="GO:0005737">
    <property type="term" value="C:cytoplasm"/>
    <property type="evidence" value="ECO:0007669"/>
    <property type="project" value="UniProtKB-SubCell"/>
</dbReference>
<dbReference type="AlphaFoldDB" id="A0A161HHV5"/>
<comment type="subcellular location">
    <subcellularLocation>
        <location evidence="1">Cytoplasm</location>
    </subcellularLocation>
</comment>
<protein>
    <recommendedName>
        <fullName evidence="10">Elongation factor 1 alpha-like protein</fullName>
    </recommendedName>
</protein>
<keyword evidence="5" id="KW-0378">Hydrolase</keyword>
<keyword evidence="3" id="KW-0963">Cytoplasm</keyword>
<dbReference type="InterPro" id="IPR027417">
    <property type="entry name" value="P-loop_NTPase"/>
</dbReference>
<dbReference type="PANTHER" id="PTHR23115">
    <property type="entry name" value="TRANSLATION FACTOR"/>
    <property type="match status" value="1"/>
</dbReference>
<evidence type="ECO:0000313" key="12">
    <source>
        <dbReference type="EMBL" id="ANB15690.1"/>
    </source>
</evidence>
<dbReference type="InterPro" id="IPR009000">
    <property type="entry name" value="Transl_B-barrel_sf"/>
</dbReference>
<dbReference type="GO" id="GO:0043022">
    <property type="term" value="F:ribosome binding"/>
    <property type="evidence" value="ECO:0007669"/>
    <property type="project" value="EnsemblFungi"/>
</dbReference>
<dbReference type="InterPro" id="IPR000795">
    <property type="entry name" value="T_Tr_GTP-bd_dom"/>
</dbReference>
<dbReference type="GO" id="GO:0072344">
    <property type="term" value="P:rescue of stalled ribosome"/>
    <property type="evidence" value="ECO:0007669"/>
    <property type="project" value="EnsemblFungi"/>
</dbReference>
<dbReference type="SUPFAM" id="SSF52540">
    <property type="entry name" value="P-loop containing nucleoside triphosphate hydrolases"/>
    <property type="match status" value="1"/>
</dbReference>
<dbReference type="GO" id="GO:1990533">
    <property type="term" value="C:Dom34-Hbs1 complex"/>
    <property type="evidence" value="ECO:0007669"/>
    <property type="project" value="EnsemblFungi"/>
</dbReference>
<dbReference type="Gene3D" id="2.40.30.10">
    <property type="entry name" value="Translation factors"/>
    <property type="match status" value="2"/>
</dbReference>
<dbReference type="GO" id="GO:0030968">
    <property type="term" value="P:endoplasmic reticulum unfolded protein response"/>
    <property type="evidence" value="ECO:0007669"/>
    <property type="project" value="EnsemblFungi"/>
</dbReference>
<evidence type="ECO:0000256" key="4">
    <source>
        <dbReference type="ARBA" id="ARBA00022741"/>
    </source>
</evidence>
<dbReference type="GO" id="GO:0003924">
    <property type="term" value="F:GTPase activity"/>
    <property type="evidence" value="ECO:0007669"/>
    <property type="project" value="EnsemblFungi"/>
</dbReference>
<evidence type="ECO:0000256" key="2">
    <source>
        <dbReference type="ARBA" id="ARBA00007249"/>
    </source>
</evidence>
<dbReference type="FunFam" id="3.40.50.300:FF:000204">
    <property type="entry name" value="Translation elongation factor Tu"/>
    <property type="match status" value="1"/>
</dbReference>
<evidence type="ECO:0000256" key="3">
    <source>
        <dbReference type="ARBA" id="ARBA00022490"/>
    </source>
</evidence>
<evidence type="ECO:0000256" key="10">
    <source>
        <dbReference type="ARBA" id="ARBA00074866"/>
    </source>
</evidence>
<comment type="subunit">
    <text evidence="9">Component of the Dom34-Hbs1 complex, also named Pelota-HBS1L complex, composed of dom34 and hbs1.</text>
</comment>
<dbReference type="CDD" id="cd01883">
    <property type="entry name" value="EF1_alpha"/>
    <property type="match status" value="1"/>
</dbReference>
<dbReference type="FunFam" id="2.40.30.10:FF:000070">
    <property type="entry name" value="Translation elongation factor EF-1 subunit"/>
    <property type="match status" value="1"/>
</dbReference>
<keyword evidence="13" id="KW-1185">Reference proteome</keyword>
<dbReference type="GeneID" id="30035339"/>
<dbReference type="GO" id="GO:0045948">
    <property type="term" value="P:positive regulation of translational initiation"/>
    <property type="evidence" value="ECO:0007669"/>
    <property type="project" value="EnsemblFungi"/>
</dbReference>
<keyword evidence="4" id="KW-0547">Nucleotide-binding</keyword>
<dbReference type="EMBL" id="CP014503">
    <property type="protein sequence ID" value="ANB15690.1"/>
    <property type="molecule type" value="Genomic_DNA"/>
</dbReference>
<comment type="similarity">
    <text evidence="2">Belongs to the TRAFAC class translation factor GTPase superfamily. Classic translation factor GTPase family. EF-Tu/EF-1A subfamily.</text>
</comment>
<comment type="catalytic activity">
    <reaction evidence="8">
        <text>GTP + H2O = GDP + phosphate + H(+)</text>
        <dbReference type="Rhea" id="RHEA:19669"/>
        <dbReference type="ChEBI" id="CHEBI:15377"/>
        <dbReference type="ChEBI" id="CHEBI:15378"/>
        <dbReference type="ChEBI" id="CHEBI:37565"/>
        <dbReference type="ChEBI" id="CHEBI:43474"/>
        <dbReference type="ChEBI" id="CHEBI:58189"/>
    </reaction>
    <physiologicalReaction direction="left-to-right" evidence="8">
        <dbReference type="Rhea" id="RHEA:19670"/>
    </physiologicalReaction>
</comment>
<keyword evidence="6" id="KW-0648">Protein biosynthesis</keyword>
<feature type="domain" description="Tr-type G" evidence="11">
    <location>
        <begin position="98"/>
        <end position="326"/>
    </location>
</feature>
<name>A0A161HHV5_9ASCO</name>
<keyword evidence="7" id="KW-0342">GTP-binding</keyword>
<dbReference type="Pfam" id="PF22594">
    <property type="entry name" value="GTP-eEF1A_C"/>
    <property type="match status" value="1"/>
</dbReference>
<dbReference type="RefSeq" id="XP_018738167.1">
    <property type="nucleotide sequence ID" value="XM_018880339.1"/>
</dbReference>
<evidence type="ECO:0000313" key="13">
    <source>
        <dbReference type="Proteomes" id="UP000189580"/>
    </source>
</evidence>
<dbReference type="PROSITE" id="PS51722">
    <property type="entry name" value="G_TR_2"/>
    <property type="match status" value="1"/>
</dbReference>
<evidence type="ECO:0000256" key="6">
    <source>
        <dbReference type="ARBA" id="ARBA00022917"/>
    </source>
</evidence>
<dbReference type="GO" id="GO:0005525">
    <property type="term" value="F:GTP binding"/>
    <property type="evidence" value="ECO:0007669"/>
    <property type="project" value="UniProtKB-KW"/>
</dbReference>
<evidence type="ECO:0000256" key="7">
    <source>
        <dbReference type="ARBA" id="ARBA00023134"/>
    </source>
</evidence>